<accession>T1L422</accession>
<dbReference type="Pfam" id="PF02984">
    <property type="entry name" value="Cyclin_C"/>
    <property type="match status" value="1"/>
</dbReference>
<dbReference type="KEGG" id="tut:107370144"/>
<dbReference type="Pfam" id="PF00134">
    <property type="entry name" value="Cyclin_N"/>
    <property type="match status" value="1"/>
</dbReference>
<dbReference type="eggNOG" id="KOG0835">
    <property type="taxonomic scope" value="Eukaryota"/>
</dbReference>
<dbReference type="InterPro" id="IPR036915">
    <property type="entry name" value="Cyclin-like_sf"/>
</dbReference>
<dbReference type="InterPro" id="IPR004367">
    <property type="entry name" value="Cyclin_C-dom"/>
</dbReference>
<dbReference type="GO" id="GO:0016538">
    <property type="term" value="F:cyclin-dependent protein serine/threonine kinase regulator activity"/>
    <property type="evidence" value="ECO:0007669"/>
    <property type="project" value="InterPro"/>
</dbReference>
<comment type="similarity">
    <text evidence="2">Belongs to the cyclin family.</text>
</comment>
<evidence type="ECO:0000256" key="3">
    <source>
        <dbReference type="SAM" id="MobiDB-lite"/>
    </source>
</evidence>
<sequence>MKSEVMKYEGIAMSYGNIILPSHKFMCTPSFMDGLDAQSEYQMRILGTELIQTAGILLKLPQIAMATGQVLFQRFYYSKSFVRHKMEITAMACTLLASKIEEAPRRIRDIINVFNHIRLVRAGLPAQPVLLDQTYIELKNEIIYKERQLLKETGFCVHMKHPHKFIVTLLQILDLKDNKTLMQISWNYMNDSLRTDVFLRWPPETIACACVHLSANLLGIPLLTNPAWYELFDASKEGIEEICLTILKVYTLKKPNQEELEQKIDSLRQNWENKNGVKANKGLTDETNANINTSTTSVHEKEKKSSKNSHNDNSSARSSTRVENSENRSRSKERSKDRSYYKSYKKHKKDKDRYRKSSRYSHRYD</sequence>
<feature type="region of interest" description="Disordered" evidence="3">
    <location>
        <begin position="276"/>
        <end position="365"/>
    </location>
</feature>
<dbReference type="AlphaFoldDB" id="T1L422"/>
<feature type="domain" description="Cyclin-like" evidence="4">
    <location>
        <begin position="164"/>
        <end position="248"/>
    </location>
</feature>
<evidence type="ECO:0000256" key="1">
    <source>
        <dbReference type="ARBA" id="ARBA00023127"/>
    </source>
</evidence>
<dbReference type="STRING" id="32264.T1L422"/>
<dbReference type="HOGENOM" id="CLU_022000_6_0_1"/>
<dbReference type="InterPro" id="IPR043198">
    <property type="entry name" value="Cyclin/Ssn8"/>
</dbReference>
<dbReference type="EMBL" id="CAEY01001062">
    <property type="status" value="NOT_ANNOTATED_CDS"/>
    <property type="molecule type" value="Genomic_DNA"/>
</dbReference>
<dbReference type="InterPro" id="IPR013763">
    <property type="entry name" value="Cyclin-like_dom"/>
</dbReference>
<dbReference type="SUPFAM" id="SSF47954">
    <property type="entry name" value="Cyclin-like"/>
    <property type="match status" value="2"/>
</dbReference>
<dbReference type="Proteomes" id="UP000015104">
    <property type="component" value="Unassembled WGS sequence"/>
</dbReference>
<protein>
    <recommendedName>
        <fullName evidence="4">Cyclin-like domain-containing protein</fullName>
    </recommendedName>
</protein>
<evidence type="ECO:0000256" key="2">
    <source>
        <dbReference type="RuleBase" id="RU000383"/>
    </source>
</evidence>
<organism evidence="5 6">
    <name type="scientific">Tetranychus urticae</name>
    <name type="common">Two-spotted spider mite</name>
    <dbReference type="NCBI Taxonomy" id="32264"/>
    <lineage>
        <taxon>Eukaryota</taxon>
        <taxon>Metazoa</taxon>
        <taxon>Ecdysozoa</taxon>
        <taxon>Arthropoda</taxon>
        <taxon>Chelicerata</taxon>
        <taxon>Arachnida</taxon>
        <taxon>Acari</taxon>
        <taxon>Acariformes</taxon>
        <taxon>Trombidiformes</taxon>
        <taxon>Prostigmata</taxon>
        <taxon>Eleutherengona</taxon>
        <taxon>Raphignathae</taxon>
        <taxon>Tetranychoidea</taxon>
        <taxon>Tetranychidae</taxon>
        <taxon>Tetranychus</taxon>
    </lineage>
</organism>
<dbReference type="OMA" id="YPMETMA"/>
<reference evidence="5" key="2">
    <citation type="submission" date="2015-06" db="UniProtKB">
        <authorList>
            <consortium name="EnsemblMetazoa"/>
        </authorList>
    </citation>
    <scope>IDENTIFICATION</scope>
</reference>
<dbReference type="GO" id="GO:0006357">
    <property type="term" value="P:regulation of transcription by RNA polymerase II"/>
    <property type="evidence" value="ECO:0007669"/>
    <property type="project" value="InterPro"/>
</dbReference>
<dbReference type="PANTHER" id="PTHR10026">
    <property type="entry name" value="CYCLIN"/>
    <property type="match status" value="1"/>
</dbReference>
<dbReference type="PIRSF" id="PIRSF036580">
    <property type="entry name" value="Cyclin_L"/>
    <property type="match status" value="1"/>
</dbReference>
<dbReference type="OrthoDB" id="10264655at2759"/>
<evidence type="ECO:0000313" key="5">
    <source>
        <dbReference type="EnsemblMetazoa" id="tetur37g00510.1"/>
    </source>
</evidence>
<keyword evidence="6" id="KW-1185">Reference proteome</keyword>
<proteinExistence type="inferred from homology"/>
<dbReference type="CDD" id="cd20533">
    <property type="entry name" value="CYCLIN_CCNL_rpt2"/>
    <property type="match status" value="1"/>
</dbReference>
<feature type="compositionally biased region" description="Basic and acidic residues" evidence="3">
    <location>
        <begin position="323"/>
        <end position="340"/>
    </location>
</feature>
<dbReference type="SMART" id="SM00385">
    <property type="entry name" value="CYCLIN"/>
    <property type="match status" value="2"/>
</dbReference>
<name>T1L422_TETUR</name>
<keyword evidence="1 2" id="KW-0195">Cyclin</keyword>
<gene>
    <name evidence="5" type="primary">107370144</name>
</gene>
<feature type="domain" description="Cyclin-like" evidence="4">
    <location>
        <begin position="49"/>
        <end position="151"/>
    </location>
</feature>
<dbReference type="InterPro" id="IPR006671">
    <property type="entry name" value="Cyclin_N"/>
</dbReference>
<reference evidence="6" key="1">
    <citation type="submission" date="2011-08" db="EMBL/GenBank/DDBJ databases">
        <authorList>
            <person name="Rombauts S."/>
        </authorList>
    </citation>
    <scope>NUCLEOTIDE SEQUENCE</scope>
    <source>
        <strain evidence="6">London</strain>
    </source>
</reference>
<evidence type="ECO:0000259" key="4">
    <source>
        <dbReference type="SMART" id="SM00385"/>
    </source>
</evidence>
<evidence type="ECO:0000313" key="6">
    <source>
        <dbReference type="Proteomes" id="UP000015104"/>
    </source>
</evidence>
<dbReference type="FunFam" id="1.10.472.10:FF:000031">
    <property type="entry name" value="cyclin-L1-1-like isoform X1"/>
    <property type="match status" value="1"/>
</dbReference>
<dbReference type="Gene3D" id="1.10.472.10">
    <property type="entry name" value="Cyclin-like"/>
    <property type="match status" value="2"/>
</dbReference>
<feature type="compositionally biased region" description="Basic residues" evidence="3">
    <location>
        <begin position="343"/>
        <end position="365"/>
    </location>
</feature>
<dbReference type="EnsemblMetazoa" id="tetur37g00510.1">
    <property type="protein sequence ID" value="tetur37g00510.1"/>
    <property type="gene ID" value="tetur37g00510"/>
</dbReference>